<keyword evidence="1" id="KW-1133">Transmembrane helix</keyword>
<name>A3DKL7_STAMF</name>
<keyword evidence="1" id="KW-0472">Membrane</keyword>
<dbReference type="RefSeq" id="WP_011838368.1">
    <property type="nucleotide sequence ID" value="NC_009033.1"/>
</dbReference>
<keyword evidence="3" id="KW-1185">Reference proteome</keyword>
<dbReference type="eggNOG" id="arCOG01465">
    <property type="taxonomic scope" value="Archaea"/>
</dbReference>
<dbReference type="KEGG" id="smr:Smar_0064"/>
<feature type="transmembrane region" description="Helical" evidence="1">
    <location>
        <begin position="113"/>
        <end position="134"/>
    </location>
</feature>
<dbReference type="OrthoDB" id="18625at2157"/>
<sequence length="267" mass="30313">MSLASLIWAEMKFVYGDIIRRKSVLLMFIAFPYILTLFIVLIGYSIGSRQVFIEKIGVEPELFFLTSGFLLMSILGVSDDLLWRPNFDQWMGTLPYIILSPLPRLYKYIAIPIPRLILVIITGLTSVIPVYLYFYGLEGLWSGLAVILLATIAAIFFTTPIMIVMGLVYGSGGEHWRVINIIRPLLLILLGAYYPRYMMPLAGLIFAYMIPSSHIVEIVQRMLTHTLELSYALMLIGIGTALFILYAPLGVRSINYWETKKLKEGVR</sequence>
<dbReference type="STRING" id="399550.Smar_0064"/>
<dbReference type="AlphaFoldDB" id="A3DKL7"/>
<organism evidence="2 3">
    <name type="scientific">Staphylothermus marinus (strain ATCC 43588 / DSM 3639 / JCM 9404 / F1)</name>
    <dbReference type="NCBI Taxonomy" id="399550"/>
    <lineage>
        <taxon>Archaea</taxon>
        <taxon>Thermoproteota</taxon>
        <taxon>Thermoprotei</taxon>
        <taxon>Desulfurococcales</taxon>
        <taxon>Desulfurococcaceae</taxon>
        <taxon>Staphylothermus</taxon>
    </lineage>
</organism>
<feature type="transmembrane region" description="Helical" evidence="1">
    <location>
        <begin position="140"/>
        <end position="169"/>
    </location>
</feature>
<evidence type="ECO:0000256" key="1">
    <source>
        <dbReference type="SAM" id="Phobius"/>
    </source>
</evidence>
<dbReference type="HOGENOM" id="CLU_1032933_0_0_2"/>
<feature type="transmembrane region" description="Helical" evidence="1">
    <location>
        <begin position="58"/>
        <end position="77"/>
    </location>
</feature>
<reference evidence="2 3" key="2">
    <citation type="journal article" date="2009" name="Stand. Genomic Sci.">
        <title>Complete genome sequence of Staphylothermus marinus Stetter and Fiala 1986 type strain F1.</title>
        <authorList>
            <person name="Anderson I.J."/>
            <person name="Sun H."/>
            <person name="Lapidus A."/>
            <person name="Copeland A."/>
            <person name="Glavina Del Rio T."/>
            <person name="Tice H."/>
            <person name="Dalin E."/>
            <person name="Lucas S."/>
            <person name="Barry K."/>
            <person name="Land M."/>
            <person name="Richardson P."/>
            <person name="Huber H."/>
            <person name="Kyrpides N.C."/>
        </authorList>
    </citation>
    <scope>NUCLEOTIDE SEQUENCE [LARGE SCALE GENOMIC DNA]</scope>
    <source>
        <strain evidence="3">ATCC 43588 / DSM 3639 / JCM 9404 / F1</strain>
    </source>
</reference>
<evidence type="ECO:0008006" key="4">
    <source>
        <dbReference type="Google" id="ProtNLM"/>
    </source>
</evidence>
<evidence type="ECO:0000313" key="2">
    <source>
        <dbReference type="EMBL" id="ABN69177.1"/>
    </source>
</evidence>
<gene>
    <name evidence="2" type="ordered locus">Smar_0064</name>
</gene>
<keyword evidence="1" id="KW-0812">Transmembrane</keyword>
<proteinExistence type="predicted"/>
<feature type="transmembrane region" description="Helical" evidence="1">
    <location>
        <begin position="24"/>
        <end position="46"/>
    </location>
</feature>
<reference evidence="3" key="1">
    <citation type="journal article" date="2009" name="BMC Genomics">
        <title>The complete genome sequence of Staphylothermus marinus reveals differences in sulfur metabolism among heterotrophic Crenarchaeota.</title>
        <authorList>
            <person name="Anderson I.J."/>
            <person name="Dharmarajan L."/>
            <person name="Rodriguez J."/>
            <person name="Hooper S."/>
            <person name="Porat I."/>
            <person name="Ulrich L.E."/>
            <person name="Elkins J.G."/>
            <person name="Mavromatis K."/>
            <person name="Sun H."/>
            <person name="Land M."/>
            <person name="Lapidus A."/>
            <person name="Lucas S."/>
            <person name="Barry K."/>
            <person name="Huber H."/>
            <person name="Zhulin I.B."/>
            <person name="Whitman W.B."/>
            <person name="Mukhopadhyay B."/>
            <person name="Woese C."/>
            <person name="Bristow J."/>
            <person name="Kyrpides N."/>
        </authorList>
    </citation>
    <scope>NUCLEOTIDE SEQUENCE [LARGE SCALE GENOMIC DNA]</scope>
    <source>
        <strain evidence="3">ATCC 43588 / DSM 3639 / JCM 9404 / F1</strain>
    </source>
</reference>
<dbReference type="GeneID" id="4907458"/>
<feature type="transmembrane region" description="Helical" evidence="1">
    <location>
        <begin position="230"/>
        <end position="251"/>
    </location>
</feature>
<accession>A3DKL7</accession>
<dbReference type="EMBL" id="CP000575">
    <property type="protein sequence ID" value="ABN69177.1"/>
    <property type="molecule type" value="Genomic_DNA"/>
</dbReference>
<protein>
    <recommendedName>
        <fullName evidence="4">ABC transporter permease</fullName>
    </recommendedName>
</protein>
<evidence type="ECO:0000313" key="3">
    <source>
        <dbReference type="Proteomes" id="UP000000254"/>
    </source>
</evidence>
<dbReference type="Proteomes" id="UP000000254">
    <property type="component" value="Chromosome"/>
</dbReference>
<feature type="transmembrane region" description="Helical" evidence="1">
    <location>
        <begin position="181"/>
        <end position="210"/>
    </location>
</feature>